<dbReference type="EMBL" id="KP211882">
    <property type="protein sequence ID" value="ANV80270.1"/>
    <property type="molecule type" value="Genomic_DNA"/>
</dbReference>
<dbReference type="CDD" id="cd06261">
    <property type="entry name" value="TM_PBP2"/>
    <property type="match status" value="1"/>
</dbReference>
<organism evidence="11">
    <name type="scientific">uncultured Poseidoniia archaeon</name>
    <dbReference type="NCBI Taxonomy" id="1697135"/>
    <lineage>
        <taxon>Archaea</taxon>
        <taxon>Methanobacteriati</taxon>
        <taxon>Thermoplasmatota</taxon>
        <taxon>Candidatus Poseidoniia</taxon>
        <taxon>environmental samples</taxon>
    </lineage>
</organism>
<dbReference type="Pfam" id="PF00528">
    <property type="entry name" value="BPD_transp_1"/>
    <property type="match status" value="1"/>
</dbReference>
<dbReference type="InterPro" id="IPR043429">
    <property type="entry name" value="ArtM/GltK/GlnP/TcyL/YhdX-like"/>
</dbReference>
<evidence type="ECO:0000256" key="2">
    <source>
        <dbReference type="ARBA" id="ARBA00010072"/>
    </source>
</evidence>
<feature type="transmembrane region" description="Helical" evidence="9">
    <location>
        <begin position="365"/>
        <end position="385"/>
    </location>
</feature>
<dbReference type="NCBIfam" id="TIGR01726">
    <property type="entry name" value="HEQRo_perm_3TM"/>
    <property type="match status" value="1"/>
</dbReference>
<feature type="transmembrane region" description="Helical" evidence="9">
    <location>
        <begin position="215"/>
        <end position="233"/>
    </location>
</feature>
<feature type="transmembrane region" description="Helical" evidence="9">
    <location>
        <begin position="68"/>
        <end position="87"/>
    </location>
</feature>
<protein>
    <recommendedName>
        <fullName evidence="10">ABC transmembrane type-1 domain-containing protein</fullName>
    </recommendedName>
</protein>
<dbReference type="InterPro" id="IPR035906">
    <property type="entry name" value="MetI-like_sf"/>
</dbReference>
<dbReference type="Gene3D" id="1.10.3720.10">
    <property type="entry name" value="MetI-like"/>
    <property type="match status" value="2"/>
</dbReference>
<proteinExistence type="inferred from homology"/>
<feature type="transmembrane region" description="Helical" evidence="9">
    <location>
        <begin position="173"/>
        <end position="194"/>
    </location>
</feature>
<dbReference type="AlphaFoldDB" id="A0A1B1TDA6"/>
<comment type="similarity">
    <text evidence="2">Belongs to the binding-protein-dependent transport system permease family. HisMQ subfamily.</text>
</comment>
<dbReference type="GO" id="GO:0006865">
    <property type="term" value="P:amino acid transport"/>
    <property type="evidence" value="ECO:0007669"/>
    <property type="project" value="UniProtKB-KW"/>
</dbReference>
<evidence type="ECO:0000259" key="10">
    <source>
        <dbReference type="PROSITE" id="PS50928"/>
    </source>
</evidence>
<feature type="transmembrane region" description="Helical" evidence="9">
    <location>
        <begin position="327"/>
        <end position="345"/>
    </location>
</feature>
<feature type="domain" description="ABC transmembrane type-1" evidence="10">
    <location>
        <begin position="167"/>
        <end position="578"/>
    </location>
</feature>
<dbReference type="PANTHER" id="PTHR30614">
    <property type="entry name" value="MEMBRANE COMPONENT OF AMINO ACID ABC TRANSPORTER"/>
    <property type="match status" value="1"/>
</dbReference>
<evidence type="ECO:0000256" key="4">
    <source>
        <dbReference type="ARBA" id="ARBA00022475"/>
    </source>
</evidence>
<accession>A0A1B1TDA6</accession>
<dbReference type="PANTHER" id="PTHR30614:SF37">
    <property type="entry name" value="AMINO-ACID ABC TRANSPORTER PERMEASE PROTEIN YHDX-RELATED"/>
    <property type="match status" value="1"/>
</dbReference>
<feature type="transmembrane region" description="Helical" evidence="9">
    <location>
        <begin position="533"/>
        <end position="550"/>
    </location>
</feature>
<evidence type="ECO:0000256" key="8">
    <source>
        <dbReference type="ARBA" id="ARBA00023136"/>
    </source>
</evidence>
<comment type="subcellular location">
    <subcellularLocation>
        <location evidence="1 9">Cell membrane</location>
        <topology evidence="1 9">Multi-pass membrane protein</topology>
    </subcellularLocation>
</comment>
<keyword evidence="8 9" id="KW-0472">Membrane</keyword>
<keyword evidence="7 9" id="KW-1133">Transmembrane helix</keyword>
<feature type="transmembrane region" description="Helical" evidence="9">
    <location>
        <begin position="556"/>
        <end position="577"/>
    </location>
</feature>
<keyword evidence="3 9" id="KW-0813">Transport</keyword>
<dbReference type="GO" id="GO:0043190">
    <property type="term" value="C:ATP-binding cassette (ABC) transporter complex"/>
    <property type="evidence" value="ECO:0007669"/>
    <property type="project" value="InterPro"/>
</dbReference>
<evidence type="ECO:0000256" key="7">
    <source>
        <dbReference type="ARBA" id="ARBA00022989"/>
    </source>
</evidence>
<reference evidence="11" key="2">
    <citation type="journal article" date="2015" name="ISME J.">
        <title>A new class of marine Euryarchaeota group II from the Mediterranean deep chlorophyll maximum.</title>
        <authorList>
            <person name="Martin-Cuadrado A.B."/>
            <person name="Garcia-Heredia I."/>
            <person name="Molto A.G."/>
            <person name="Lopez-Ubeda R."/>
            <person name="Kimes N."/>
            <person name="Lopez-Garcia P."/>
            <person name="Moreira D."/>
            <person name="Rodriguez-Valera F."/>
        </authorList>
    </citation>
    <scope>NUCLEOTIDE SEQUENCE</scope>
</reference>
<feature type="transmembrane region" description="Helical" evidence="9">
    <location>
        <begin position="458"/>
        <end position="478"/>
    </location>
</feature>
<dbReference type="SUPFAM" id="SSF161098">
    <property type="entry name" value="MetI-like"/>
    <property type="match status" value="2"/>
</dbReference>
<dbReference type="InterPro" id="IPR010065">
    <property type="entry name" value="AA_ABC_transptr_permease_3TM"/>
</dbReference>
<dbReference type="PROSITE" id="PS50928">
    <property type="entry name" value="ABC_TM1"/>
    <property type="match status" value="1"/>
</dbReference>
<evidence type="ECO:0000256" key="9">
    <source>
        <dbReference type="RuleBase" id="RU363032"/>
    </source>
</evidence>
<feature type="transmembrane region" description="Helical" evidence="9">
    <location>
        <begin position="406"/>
        <end position="426"/>
    </location>
</feature>
<feature type="transmembrane region" description="Helical" evidence="9">
    <location>
        <begin position="253"/>
        <end position="275"/>
    </location>
</feature>
<feature type="transmembrane region" description="Helical" evidence="9">
    <location>
        <begin position="99"/>
        <end position="122"/>
    </location>
</feature>
<dbReference type="GO" id="GO:0022857">
    <property type="term" value="F:transmembrane transporter activity"/>
    <property type="evidence" value="ECO:0007669"/>
    <property type="project" value="InterPro"/>
</dbReference>
<evidence type="ECO:0000256" key="3">
    <source>
        <dbReference type="ARBA" id="ARBA00022448"/>
    </source>
</evidence>
<keyword evidence="6" id="KW-0029">Amino-acid transport</keyword>
<reference evidence="11" key="1">
    <citation type="submission" date="2014-11" db="EMBL/GenBank/DDBJ databases">
        <authorList>
            <person name="Zhu J."/>
            <person name="Qi W."/>
            <person name="Song R."/>
        </authorList>
    </citation>
    <scope>NUCLEOTIDE SEQUENCE</scope>
</reference>
<sequence>MDRGEFNLKQILNNLNSINFYFLLFFLVIYYRFSKSFVYESLLHLTPGRLEKLDSLPVHVSPTSLDSLTVYVTLFICAIIFAFFYNFNKGHLNQSTYNFRMQIFALVCFSPILSYFILQIIWLLQTDSSWDFEIYFMDESVGWILTNQWPFDLGLNDTRWDFYKTGLFNSVRVVIASIILSTILGIIIGVLRLSRNKLLSNLAKAYVDLFRNLPLILQLLLILVWFVTTLEPFRDVQNNNLLEWIYWSNRGFVFPKVVIQNMTYFLVGLGILLSFRVYLRYVERLSLEVETSDISSIGRDSFSQFKGKINSLILRPFNFLDRKLEPVIPDVLFLFSVLSFTFGIFRILEWNYSFSVGGIFDREPYSLFLFSLITLFYSLKMSASLERAGLNSFTENSSPDAINRKFRLTVAVILFSLIFFYLSIAVTQPNLITEKNGEVLGWGQWKFEDGTYEQVSSVFINLMLGLTLYTAAQIAEVVRGSIQSLPRGQIEAAISIGLTPYQRLNLIILPQALRSMVPALTNQYLNCWKNSSLALLVGFSDFYFILTTIVNNAGHAVPIFIVILLTYQSGSLLISAVMNNINRSVTKVKI</sequence>
<evidence type="ECO:0000256" key="6">
    <source>
        <dbReference type="ARBA" id="ARBA00022970"/>
    </source>
</evidence>
<name>A0A1B1TDA6_9ARCH</name>
<evidence type="ECO:0000256" key="5">
    <source>
        <dbReference type="ARBA" id="ARBA00022692"/>
    </source>
</evidence>
<evidence type="ECO:0000256" key="1">
    <source>
        <dbReference type="ARBA" id="ARBA00004651"/>
    </source>
</evidence>
<feature type="transmembrane region" description="Helical" evidence="9">
    <location>
        <begin position="12"/>
        <end position="33"/>
    </location>
</feature>
<keyword evidence="4" id="KW-1003">Cell membrane</keyword>
<dbReference type="InterPro" id="IPR000515">
    <property type="entry name" value="MetI-like"/>
</dbReference>
<evidence type="ECO:0000313" key="11">
    <source>
        <dbReference type="EMBL" id="ANV80270.1"/>
    </source>
</evidence>
<keyword evidence="5 9" id="KW-0812">Transmembrane</keyword>